<reference evidence="2 3" key="1">
    <citation type="submission" date="2020-08" db="EMBL/GenBank/DDBJ databases">
        <title>Genome sequence of Thermomonas carbonis KCTC 42013T.</title>
        <authorList>
            <person name="Hyun D.-W."/>
            <person name="Bae J.-W."/>
        </authorList>
    </citation>
    <scope>NUCLEOTIDE SEQUENCE [LARGE SCALE GENOMIC DNA]</scope>
    <source>
        <strain evidence="2 3">KCTC 42013</strain>
    </source>
</reference>
<feature type="region of interest" description="Disordered" evidence="1">
    <location>
        <begin position="54"/>
        <end position="73"/>
    </location>
</feature>
<organism evidence="2 3">
    <name type="scientific">Thermomonas carbonis</name>
    <dbReference type="NCBI Taxonomy" id="1463158"/>
    <lineage>
        <taxon>Bacteria</taxon>
        <taxon>Pseudomonadati</taxon>
        <taxon>Pseudomonadota</taxon>
        <taxon>Gammaproteobacteria</taxon>
        <taxon>Lysobacterales</taxon>
        <taxon>Lysobacteraceae</taxon>
        <taxon>Thermomonas</taxon>
    </lineage>
</organism>
<evidence type="ECO:0000256" key="1">
    <source>
        <dbReference type="SAM" id="MobiDB-lite"/>
    </source>
</evidence>
<dbReference type="EMBL" id="CP060719">
    <property type="protein sequence ID" value="QNN69755.1"/>
    <property type="molecule type" value="Genomic_DNA"/>
</dbReference>
<evidence type="ECO:0000313" key="3">
    <source>
        <dbReference type="Proteomes" id="UP000515804"/>
    </source>
</evidence>
<feature type="region of interest" description="Disordered" evidence="1">
    <location>
        <begin position="1"/>
        <end position="30"/>
    </location>
</feature>
<name>A0A7G9SPI0_9GAMM</name>
<keyword evidence="3" id="KW-1185">Reference proteome</keyword>
<gene>
    <name evidence="2" type="ORF">H9L16_14035</name>
</gene>
<dbReference type="Proteomes" id="UP000515804">
    <property type="component" value="Chromosome"/>
</dbReference>
<accession>A0A7G9SPI0</accession>
<sequence length="73" mass="8011">MPSKPVDPASLPPWKRKSPPGKSRPLSALQVDAARERAVQAGRRYPNLVDNMWAARHVPRGDADPTQALDDEA</sequence>
<evidence type="ECO:0000313" key="2">
    <source>
        <dbReference type="EMBL" id="QNN69755.1"/>
    </source>
</evidence>
<dbReference type="RefSeq" id="WP_187552272.1">
    <property type="nucleotide sequence ID" value="NZ_BMZL01000001.1"/>
</dbReference>
<protein>
    <submittedName>
        <fullName evidence="2">Uncharacterized protein</fullName>
    </submittedName>
</protein>
<dbReference type="KEGG" id="tcn:H9L16_14035"/>
<proteinExistence type="predicted"/>
<dbReference type="AlphaFoldDB" id="A0A7G9SPI0"/>